<reference evidence="1" key="2">
    <citation type="journal article" date="2015" name="Data Brief">
        <title>Shoot transcriptome of the giant reed, Arundo donax.</title>
        <authorList>
            <person name="Barrero R.A."/>
            <person name="Guerrero F.D."/>
            <person name="Moolhuijzen P."/>
            <person name="Goolsby J.A."/>
            <person name="Tidwell J."/>
            <person name="Bellgard S.E."/>
            <person name="Bellgard M.I."/>
        </authorList>
    </citation>
    <scope>NUCLEOTIDE SEQUENCE</scope>
    <source>
        <tissue evidence="1">Shoot tissue taken approximately 20 cm above the soil surface</tissue>
    </source>
</reference>
<accession>A0A0A9A8B4</accession>
<dbReference type="EMBL" id="GBRH01250564">
    <property type="protein sequence ID" value="JAD47331.1"/>
    <property type="molecule type" value="Transcribed_RNA"/>
</dbReference>
<organism evidence="1">
    <name type="scientific">Arundo donax</name>
    <name type="common">Giant reed</name>
    <name type="synonym">Donax arundinaceus</name>
    <dbReference type="NCBI Taxonomy" id="35708"/>
    <lineage>
        <taxon>Eukaryota</taxon>
        <taxon>Viridiplantae</taxon>
        <taxon>Streptophyta</taxon>
        <taxon>Embryophyta</taxon>
        <taxon>Tracheophyta</taxon>
        <taxon>Spermatophyta</taxon>
        <taxon>Magnoliopsida</taxon>
        <taxon>Liliopsida</taxon>
        <taxon>Poales</taxon>
        <taxon>Poaceae</taxon>
        <taxon>PACMAD clade</taxon>
        <taxon>Arundinoideae</taxon>
        <taxon>Arundineae</taxon>
        <taxon>Arundo</taxon>
    </lineage>
</organism>
<proteinExistence type="predicted"/>
<reference evidence="1" key="1">
    <citation type="submission" date="2014-09" db="EMBL/GenBank/DDBJ databases">
        <authorList>
            <person name="Magalhaes I.L.F."/>
            <person name="Oliveira U."/>
            <person name="Santos F.R."/>
            <person name="Vidigal T.H.D.A."/>
            <person name="Brescovit A.D."/>
            <person name="Santos A.J."/>
        </authorList>
    </citation>
    <scope>NUCLEOTIDE SEQUENCE</scope>
    <source>
        <tissue evidence="1">Shoot tissue taken approximately 20 cm above the soil surface</tissue>
    </source>
</reference>
<protein>
    <submittedName>
        <fullName evidence="1">Uncharacterized protein</fullName>
    </submittedName>
</protein>
<evidence type="ECO:0000313" key="1">
    <source>
        <dbReference type="EMBL" id="JAD47331.1"/>
    </source>
</evidence>
<sequence length="17" mass="1874">MLGVASCSKRNTYYAPI</sequence>
<dbReference type="AlphaFoldDB" id="A0A0A9A8B4"/>
<name>A0A0A9A8B4_ARUDO</name>